<dbReference type="GO" id="GO:0016787">
    <property type="term" value="F:hydrolase activity"/>
    <property type="evidence" value="ECO:0007669"/>
    <property type="project" value="UniProtKB-KW"/>
</dbReference>
<dbReference type="Gene3D" id="1.10.3210.10">
    <property type="entry name" value="Hypothetical protein af1432"/>
    <property type="match status" value="1"/>
</dbReference>
<accession>A0ABV1HDP6</accession>
<proteinExistence type="predicted"/>
<feature type="domain" description="HD-GYP" evidence="2">
    <location>
        <begin position="127"/>
        <end position="322"/>
    </location>
</feature>
<evidence type="ECO:0000313" key="4">
    <source>
        <dbReference type="Proteomes" id="UP001454489"/>
    </source>
</evidence>
<organism evidence="3 4">
    <name type="scientific">Maccoyibacter intestinihominis</name>
    <dbReference type="NCBI Taxonomy" id="3133499"/>
    <lineage>
        <taxon>Bacteria</taxon>
        <taxon>Bacillati</taxon>
        <taxon>Bacillota</taxon>
        <taxon>Clostridia</taxon>
        <taxon>Lachnospirales</taxon>
        <taxon>Lachnospiraceae</taxon>
        <taxon>Maccoyibacter</taxon>
    </lineage>
</organism>
<dbReference type="SUPFAM" id="SSF109604">
    <property type="entry name" value="HD-domain/PDEase-like"/>
    <property type="match status" value="1"/>
</dbReference>
<protein>
    <submittedName>
        <fullName evidence="3">HD-GYP domain-containing protein</fullName>
        <ecNumber evidence="3">3.1.4.-</ecNumber>
    </submittedName>
</protein>
<dbReference type="EC" id="3.1.4.-" evidence="3"/>
<dbReference type="PANTHER" id="PTHR43155">
    <property type="entry name" value="CYCLIC DI-GMP PHOSPHODIESTERASE PA4108-RELATED"/>
    <property type="match status" value="1"/>
</dbReference>
<evidence type="ECO:0000313" key="3">
    <source>
        <dbReference type="EMBL" id="MEQ2557839.1"/>
    </source>
</evidence>
<evidence type="ECO:0000259" key="1">
    <source>
        <dbReference type="PROSITE" id="PS51831"/>
    </source>
</evidence>
<dbReference type="CDD" id="cd00077">
    <property type="entry name" value="HDc"/>
    <property type="match status" value="1"/>
</dbReference>
<evidence type="ECO:0000259" key="2">
    <source>
        <dbReference type="PROSITE" id="PS51832"/>
    </source>
</evidence>
<sequence length="363" mass="40951">MRTVKTQDLTPGMITAEPVLSKHGQLIVAADTELTNQMIAHLSYYNIPSASIVDGTIPSAAIASMQKTEQVTLSYSQKIRSSRSFQRFKSDYVKKIRFLKSSLNDLIDRTDPIDQAELLSESVGLFGKQSTTISIFDNLHNMRQIDDSTYAHCLNVSIISRMFGMWLKYSDEDLDVLTLAGLLHDIGKCKIPNAIILKKGKLTDAEYEVIKAHAQLGYDILKDQPLDERIKNAALMHHERYDGTGYPNHLVGKEIDDMAAIVAIADVYDAMTSDRCYRRALCPFEVIASFELEGLNRYNPQFILCFLEHIANTYVNNNVLLSNGQTGKIILITQRLTRPVIQLEDQTFLDLNDRPDLYIQAII</sequence>
<dbReference type="SMART" id="SM00471">
    <property type="entry name" value="HDc"/>
    <property type="match status" value="1"/>
</dbReference>
<dbReference type="InterPro" id="IPR006674">
    <property type="entry name" value="HD_domain"/>
</dbReference>
<comment type="caution">
    <text evidence="3">The sequence shown here is derived from an EMBL/GenBank/DDBJ whole genome shotgun (WGS) entry which is preliminary data.</text>
</comment>
<dbReference type="Proteomes" id="UP001454489">
    <property type="component" value="Unassembled WGS sequence"/>
</dbReference>
<dbReference type="InterPro" id="IPR003607">
    <property type="entry name" value="HD/PDEase_dom"/>
</dbReference>
<dbReference type="PROSITE" id="PS51831">
    <property type="entry name" value="HD"/>
    <property type="match status" value="1"/>
</dbReference>
<keyword evidence="3" id="KW-0378">Hydrolase</keyword>
<feature type="domain" description="HD" evidence="1">
    <location>
        <begin position="149"/>
        <end position="271"/>
    </location>
</feature>
<dbReference type="PANTHER" id="PTHR43155:SF2">
    <property type="entry name" value="CYCLIC DI-GMP PHOSPHODIESTERASE PA4108"/>
    <property type="match status" value="1"/>
</dbReference>
<dbReference type="RefSeq" id="WP_177963339.1">
    <property type="nucleotide sequence ID" value="NZ_JBBMEX010000007.1"/>
</dbReference>
<gene>
    <name evidence="3" type="ORF">WMO43_08145</name>
</gene>
<dbReference type="InterPro" id="IPR006675">
    <property type="entry name" value="HDIG_dom"/>
</dbReference>
<reference evidence="3 4" key="1">
    <citation type="submission" date="2024-03" db="EMBL/GenBank/DDBJ databases">
        <title>Human intestinal bacterial collection.</title>
        <authorList>
            <person name="Pauvert C."/>
            <person name="Hitch T.C.A."/>
            <person name="Clavel T."/>
        </authorList>
    </citation>
    <scope>NUCLEOTIDE SEQUENCE [LARGE SCALE GENOMIC DNA]</scope>
    <source>
        <strain evidence="3 4">CLA-AA-H185</strain>
    </source>
</reference>
<dbReference type="Pfam" id="PF13487">
    <property type="entry name" value="HD_5"/>
    <property type="match status" value="1"/>
</dbReference>
<name>A0ABV1HDP6_9FIRM</name>
<dbReference type="PROSITE" id="PS51832">
    <property type="entry name" value="HD_GYP"/>
    <property type="match status" value="1"/>
</dbReference>
<dbReference type="InterPro" id="IPR037522">
    <property type="entry name" value="HD_GYP_dom"/>
</dbReference>
<dbReference type="NCBIfam" id="TIGR00277">
    <property type="entry name" value="HDIG"/>
    <property type="match status" value="1"/>
</dbReference>
<keyword evidence="4" id="KW-1185">Reference proteome</keyword>
<dbReference type="EMBL" id="JBBMEX010000007">
    <property type="protein sequence ID" value="MEQ2557839.1"/>
    <property type="molecule type" value="Genomic_DNA"/>
</dbReference>